<gene>
    <name evidence="1" type="ORF">B0T17DRAFT_613101</name>
</gene>
<comment type="caution">
    <text evidence="1">The sequence shown here is derived from an EMBL/GenBank/DDBJ whole genome shotgun (WGS) entry which is preliminary data.</text>
</comment>
<dbReference type="Proteomes" id="UP001174934">
    <property type="component" value="Unassembled WGS sequence"/>
</dbReference>
<dbReference type="EMBL" id="JAULSR010000001">
    <property type="protein sequence ID" value="KAK0636360.1"/>
    <property type="molecule type" value="Genomic_DNA"/>
</dbReference>
<dbReference type="AlphaFoldDB" id="A0AA39XNP5"/>
<reference evidence="1" key="1">
    <citation type="submission" date="2023-06" db="EMBL/GenBank/DDBJ databases">
        <title>Genome-scale phylogeny and comparative genomics of the fungal order Sordariales.</title>
        <authorList>
            <consortium name="Lawrence Berkeley National Laboratory"/>
            <person name="Hensen N."/>
            <person name="Bonometti L."/>
            <person name="Westerberg I."/>
            <person name="Brannstrom I.O."/>
            <person name="Guillou S."/>
            <person name="Cros-Aarteil S."/>
            <person name="Calhoun S."/>
            <person name="Haridas S."/>
            <person name="Kuo A."/>
            <person name="Mondo S."/>
            <person name="Pangilinan J."/>
            <person name="Riley R."/>
            <person name="LaButti K."/>
            <person name="Andreopoulos B."/>
            <person name="Lipzen A."/>
            <person name="Chen C."/>
            <person name="Yanf M."/>
            <person name="Daum C."/>
            <person name="Ng V."/>
            <person name="Clum A."/>
            <person name="Steindorff A."/>
            <person name="Ohm R."/>
            <person name="Martin F."/>
            <person name="Silar P."/>
            <person name="Natvig D."/>
            <person name="Lalanne C."/>
            <person name="Gautier V."/>
            <person name="Ament-velasquez S.L."/>
            <person name="Kruys A."/>
            <person name="Hutchinson M.I."/>
            <person name="Powell A.J."/>
            <person name="Barry K."/>
            <person name="Miller A.N."/>
            <person name="Grigoriev I.V."/>
            <person name="Debuchy R."/>
            <person name="Gladieux P."/>
            <person name="Thoren M.H."/>
            <person name="Johannesson H."/>
        </authorList>
    </citation>
    <scope>NUCLEOTIDE SEQUENCE</scope>
    <source>
        <strain evidence="1">SMH3391-2</strain>
    </source>
</reference>
<evidence type="ECO:0000313" key="1">
    <source>
        <dbReference type="EMBL" id="KAK0636360.1"/>
    </source>
</evidence>
<evidence type="ECO:0000313" key="2">
    <source>
        <dbReference type="Proteomes" id="UP001174934"/>
    </source>
</evidence>
<protein>
    <submittedName>
        <fullName evidence="1">Uncharacterized protein</fullName>
    </submittedName>
</protein>
<organism evidence="1 2">
    <name type="scientific">Bombardia bombarda</name>
    <dbReference type="NCBI Taxonomy" id="252184"/>
    <lineage>
        <taxon>Eukaryota</taxon>
        <taxon>Fungi</taxon>
        <taxon>Dikarya</taxon>
        <taxon>Ascomycota</taxon>
        <taxon>Pezizomycotina</taxon>
        <taxon>Sordariomycetes</taxon>
        <taxon>Sordariomycetidae</taxon>
        <taxon>Sordariales</taxon>
        <taxon>Lasiosphaeriaceae</taxon>
        <taxon>Bombardia</taxon>
    </lineage>
</organism>
<proteinExistence type="predicted"/>
<sequence>MMHHLLRSADCGAAGCNKTTQAIDEQEIRLEWLLSGNAPCLWRKKAVYGVLRRLKVELSQPDYAKPRGRVYQELLVDLIRWQPSMANLILDAREEHRLGPDVPSWVPDWNVAASENSEFNSHYL</sequence>
<keyword evidence="2" id="KW-1185">Reference proteome</keyword>
<name>A0AA39XNP5_9PEZI</name>
<accession>A0AA39XNP5</accession>